<reference evidence="7" key="1">
    <citation type="submission" date="2023-10" db="EMBL/GenBank/DDBJ databases">
        <authorList>
            <person name="Chen Y."/>
            <person name="Shah S."/>
            <person name="Dougan E. K."/>
            <person name="Thang M."/>
            <person name="Chan C."/>
        </authorList>
    </citation>
    <scope>NUCLEOTIDE SEQUENCE [LARGE SCALE GENOMIC DNA]</scope>
</reference>
<evidence type="ECO:0000259" key="6">
    <source>
        <dbReference type="PROSITE" id="PS50103"/>
    </source>
</evidence>
<dbReference type="InterPro" id="IPR036855">
    <property type="entry name" value="Znf_CCCH_sf"/>
</dbReference>
<dbReference type="SUPFAM" id="SSF90229">
    <property type="entry name" value="CCCH zinc finger"/>
    <property type="match status" value="1"/>
</dbReference>
<dbReference type="SMART" id="SM00356">
    <property type="entry name" value="ZnF_C3H1"/>
    <property type="match status" value="3"/>
</dbReference>
<evidence type="ECO:0000313" key="7">
    <source>
        <dbReference type="EMBL" id="CAK0879609.1"/>
    </source>
</evidence>
<feature type="domain" description="C3H1-type" evidence="6">
    <location>
        <begin position="63"/>
        <end position="89"/>
    </location>
</feature>
<evidence type="ECO:0000256" key="1">
    <source>
        <dbReference type="ARBA" id="ARBA00022723"/>
    </source>
</evidence>
<evidence type="ECO:0000313" key="8">
    <source>
        <dbReference type="Proteomes" id="UP001189429"/>
    </source>
</evidence>
<dbReference type="PROSITE" id="PS50103">
    <property type="entry name" value="ZF_C3H1"/>
    <property type="match status" value="3"/>
</dbReference>
<evidence type="ECO:0000256" key="4">
    <source>
        <dbReference type="PROSITE-ProRule" id="PRU00723"/>
    </source>
</evidence>
<keyword evidence="8" id="KW-1185">Reference proteome</keyword>
<dbReference type="Gene3D" id="4.10.1000.10">
    <property type="entry name" value="Zinc finger, CCCH-type"/>
    <property type="match status" value="3"/>
</dbReference>
<feature type="region of interest" description="Disordered" evidence="5">
    <location>
        <begin position="349"/>
        <end position="380"/>
    </location>
</feature>
<dbReference type="InterPro" id="IPR000571">
    <property type="entry name" value="Znf_CCCH"/>
</dbReference>
<feature type="domain" description="C3H1-type" evidence="6">
    <location>
        <begin position="29"/>
        <end position="55"/>
    </location>
</feature>
<feature type="domain" description="C3H1-type" evidence="6">
    <location>
        <begin position="98"/>
        <end position="124"/>
    </location>
</feature>
<dbReference type="EMBL" id="CAUYUJ010017981">
    <property type="protein sequence ID" value="CAK0879609.1"/>
    <property type="molecule type" value="Genomic_DNA"/>
</dbReference>
<comment type="caution">
    <text evidence="7">The sequence shown here is derived from an EMBL/GenBank/DDBJ whole genome shotgun (WGS) entry which is preliminary data.</text>
</comment>
<feature type="zinc finger region" description="C3H1-type" evidence="4">
    <location>
        <begin position="98"/>
        <end position="124"/>
    </location>
</feature>
<name>A0ABN9W0T7_9DINO</name>
<dbReference type="PANTHER" id="PTHR38160">
    <property type="entry name" value="ZINC FINGER CCCH DOMAIN-CONTAINING PROTEIN 40"/>
    <property type="match status" value="1"/>
</dbReference>
<feature type="zinc finger region" description="C3H1-type" evidence="4">
    <location>
        <begin position="29"/>
        <end position="55"/>
    </location>
</feature>
<evidence type="ECO:0000256" key="3">
    <source>
        <dbReference type="ARBA" id="ARBA00022833"/>
    </source>
</evidence>
<feature type="compositionally biased region" description="Pro residues" evidence="5">
    <location>
        <begin position="189"/>
        <end position="203"/>
    </location>
</feature>
<gene>
    <name evidence="7" type="ORF">PCOR1329_LOCUS62991</name>
</gene>
<dbReference type="Proteomes" id="UP001189429">
    <property type="component" value="Unassembled WGS sequence"/>
</dbReference>
<organism evidence="7 8">
    <name type="scientific">Prorocentrum cordatum</name>
    <dbReference type="NCBI Taxonomy" id="2364126"/>
    <lineage>
        <taxon>Eukaryota</taxon>
        <taxon>Sar</taxon>
        <taxon>Alveolata</taxon>
        <taxon>Dinophyceae</taxon>
        <taxon>Prorocentrales</taxon>
        <taxon>Prorocentraceae</taxon>
        <taxon>Prorocentrum</taxon>
    </lineage>
</organism>
<keyword evidence="1 4" id="KW-0479">Metal-binding</keyword>
<dbReference type="Pfam" id="PF00642">
    <property type="entry name" value="zf-CCCH"/>
    <property type="match status" value="1"/>
</dbReference>
<keyword evidence="3 4" id="KW-0862">Zinc</keyword>
<accession>A0ABN9W0T7</accession>
<evidence type="ECO:0000256" key="2">
    <source>
        <dbReference type="ARBA" id="ARBA00022771"/>
    </source>
</evidence>
<feature type="zinc finger region" description="C3H1-type" evidence="4">
    <location>
        <begin position="63"/>
        <end position="89"/>
    </location>
</feature>
<proteinExistence type="predicted"/>
<dbReference type="PANTHER" id="PTHR38160:SF1">
    <property type="entry name" value="ZINC FINGER CCCH DOMAIN-CONTAINING PROTEIN 40"/>
    <property type="match status" value="1"/>
</dbReference>
<feature type="region of interest" description="Disordered" evidence="5">
    <location>
        <begin position="137"/>
        <end position="215"/>
    </location>
</feature>
<dbReference type="InterPro" id="IPR045868">
    <property type="entry name" value="Znf_C3H13/40"/>
</dbReference>
<keyword evidence="2 4" id="KW-0863">Zinc-finger</keyword>
<evidence type="ECO:0000256" key="5">
    <source>
        <dbReference type="SAM" id="MobiDB-lite"/>
    </source>
</evidence>
<protein>
    <recommendedName>
        <fullName evidence="6">C3H1-type domain-containing protein</fullName>
    </recommendedName>
</protein>
<feature type="compositionally biased region" description="Polar residues" evidence="5">
    <location>
        <begin position="155"/>
        <end position="168"/>
    </location>
</feature>
<sequence>MAASRSTTASPSSELEADPKLNHLVAAQLCKTKMCAMYARGSCSDPKCRFAHSPKELRKAPDLTKTAMCRAFARGQCRVSGCKFAHGEQELRVTPSVYKTQLCNFFEQGYCKKGAECRHAHGVSELRSFQGAQATAQQNAEVSYEPSVEAVGTPQRGSSTAGRRSPQGSERHSRTPKAKAPWGAAASPLTPPASQPRQRPSPPEGVSTPERHELRQPAGLLWPGLGLEMPEPMKVRVPELGPHVQQLLRPGPPPVAGGLAGRDSDVAAAALAAARAAREHSAAASAASEVAAKLAAAMTFRRQQGGTPPSRDGLRVLHELARLGVAGPEDYPARAEEGPLPVARVLSFESPPATPTMRLSNKPGSPWRPDARPSSDTWVV</sequence>